<dbReference type="InterPro" id="IPR016126">
    <property type="entry name" value="Secretoglobin"/>
</dbReference>
<evidence type="ECO:0000256" key="1">
    <source>
        <dbReference type="ARBA" id="ARBA00004613"/>
    </source>
</evidence>
<dbReference type="PROSITE" id="PS51257">
    <property type="entry name" value="PROKAR_LIPOPROTEIN"/>
    <property type="match status" value="1"/>
</dbReference>
<organism evidence="10 11">
    <name type="scientific">Octodon degus</name>
    <name type="common">Degu</name>
    <name type="synonym">Sciurus degus</name>
    <dbReference type="NCBI Taxonomy" id="10160"/>
    <lineage>
        <taxon>Eukaryota</taxon>
        <taxon>Metazoa</taxon>
        <taxon>Chordata</taxon>
        <taxon>Craniata</taxon>
        <taxon>Vertebrata</taxon>
        <taxon>Euteleostomi</taxon>
        <taxon>Mammalia</taxon>
        <taxon>Eutheria</taxon>
        <taxon>Euarchontoglires</taxon>
        <taxon>Glires</taxon>
        <taxon>Rodentia</taxon>
        <taxon>Hystricomorpha</taxon>
        <taxon>Octodontidae</taxon>
        <taxon>Octodon</taxon>
    </lineage>
</organism>
<comment type="subcellular location">
    <subcellularLocation>
        <location evidence="1">Secreted</location>
    </subcellularLocation>
</comment>
<comment type="similarity">
    <text evidence="2">Belongs to the secretoglobin family.</text>
</comment>
<dbReference type="SUPFAM" id="SSF48201">
    <property type="entry name" value="Uteroglobin-like"/>
    <property type="match status" value="1"/>
</dbReference>
<dbReference type="SMART" id="SM00096">
    <property type="entry name" value="UTG"/>
    <property type="match status" value="1"/>
</dbReference>
<evidence type="ECO:0000313" key="11">
    <source>
        <dbReference type="RefSeq" id="XP_012368268.1"/>
    </source>
</evidence>
<dbReference type="AlphaFoldDB" id="A0A6P3V909"/>
<evidence type="ECO:0000256" key="5">
    <source>
        <dbReference type="ARBA" id="ARBA00023005"/>
    </source>
</evidence>
<sequence length="114" mass="12493">MKLSATVALLLLACSCNSGSARPCPSFHKILHNFLLGAMSDYQSAVEPFQPDQNMKEAGTQMKTLVDTLPQSTRKEVLRLSVGDLCQGEPVSPVMAKTESELLHPFLHPRDCHT</sequence>
<dbReference type="PANTHER" id="PTHR10136:SF6">
    <property type="entry name" value="UTEROGLOBIN"/>
    <property type="match status" value="1"/>
</dbReference>
<dbReference type="GO" id="GO:0005737">
    <property type="term" value="C:cytoplasm"/>
    <property type="evidence" value="ECO:0007669"/>
    <property type="project" value="TreeGrafter"/>
</dbReference>
<reference evidence="11" key="1">
    <citation type="submission" date="2025-08" db="UniProtKB">
        <authorList>
            <consortium name="RefSeq"/>
        </authorList>
    </citation>
    <scope>IDENTIFICATION</scope>
</reference>
<dbReference type="PANTHER" id="PTHR10136">
    <property type="entry name" value="SECRETOGLOBIN FAMILY 1 MEMBER"/>
    <property type="match status" value="1"/>
</dbReference>
<accession>A0A6P3V909</accession>
<dbReference type="CTD" id="7356"/>
<keyword evidence="10" id="KW-1185">Reference proteome</keyword>
<dbReference type="Pfam" id="PF01099">
    <property type="entry name" value="Uteroglobin"/>
    <property type="match status" value="1"/>
</dbReference>
<evidence type="ECO:0000256" key="3">
    <source>
        <dbReference type="ARBA" id="ARBA00020696"/>
    </source>
</evidence>
<evidence type="ECO:0000256" key="8">
    <source>
        <dbReference type="ARBA" id="ARBA00047071"/>
    </source>
</evidence>
<keyword evidence="6" id="KW-1015">Disulfide bond</keyword>
<feature type="signal peptide" evidence="9">
    <location>
        <begin position="1"/>
        <end position="21"/>
    </location>
</feature>
<dbReference type="InParanoid" id="A0A6P3V909"/>
<dbReference type="RefSeq" id="XP_012368268.1">
    <property type="nucleotide sequence ID" value="XM_012512814.1"/>
</dbReference>
<dbReference type="Proteomes" id="UP000515203">
    <property type="component" value="Unplaced"/>
</dbReference>
<name>A0A6P3V909_OCTDE</name>
<dbReference type="GO" id="GO:0005615">
    <property type="term" value="C:extracellular space"/>
    <property type="evidence" value="ECO:0007669"/>
    <property type="project" value="TreeGrafter"/>
</dbReference>
<dbReference type="OrthoDB" id="9585556at2759"/>
<keyword evidence="9" id="KW-0732">Signal</keyword>
<dbReference type="FunCoup" id="A0A6P3V909">
    <property type="interactions" value="55"/>
</dbReference>
<proteinExistence type="inferred from homology"/>
<dbReference type="PROSITE" id="PS51311">
    <property type="entry name" value="SCGB"/>
    <property type="match status" value="1"/>
</dbReference>
<dbReference type="InterPro" id="IPR000329">
    <property type="entry name" value="Uteroglobin"/>
</dbReference>
<evidence type="ECO:0000256" key="4">
    <source>
        <dbReference type="ARBA" id="ARBA00022525"/>
    </source>
</evidence>
<gene>
    <name evidence="11" type="primary">Scgb1a1</name>
</gene>
<evidence type="ECO:0000313" key="10">
    <source>
        <dbReference type="Proteomes" id="UP000515203"/>
    </source>
</evidence>
<evidence type="ECO:0000256" key="9">
    <source>
        <dbReference type="SAM" id="SignalP"/>
    </source>
</evidence>
<dbReference type="PRINTS" id="PR00486">
    <property type="entry name" value="UTEROGLOBIN"/>
</dbReference>
<protein>
    <recommendedName>
        <fullName evidence="3">Uteroglobin</fullName>
    </recommendedName>
    <alternativeName>
        <fullName evidence="7">Secretoglobin family 1A member 1</fullName>
    </alternativeName>
</protein>
<dbReference type="GO" id="GO:0019834">
    <property type="term" value="F:phospholipase A2 inhibitor activity"/>
    <property type="evidence" value="ECO:0007669"/>
    <property type="project" value="UniProtKB-KW"/>
</dbReference>
<dbReference type="InterPro" id="IPR035960">
    <property type="entry name" value="Secretoglobin_sf"/>
</dbReference>
<dbReference type="GO" id="GO:0007165">
    <property type="term" value="P:signal transduction"/>
    <property type="evidence" value="ECO:0007669"/>
    <property type="project" value="InterPro"/>
</dbReference>
<evidence type="ECO:0000256" key="6">
    <source>
        <dbReference type="ARBA" id="ARBA00023157"/>
    </source>
</evidence>
<keyword evidence="5" id="KW-0593">Phospholipase A2 inhibitor</keyword>
<comment type="subunit">
    <text evidence="8">Antiparallel homodimer; disulfide-linked. Interaction with LMBR1L is controversial.</text>
</comment>
<dbReference type="InterPro" id="IPR043215">
    <property type="entry name" value="Secretoglobin_1C-like"/>
</dbReference>
<feature type="chain" id="PRO_5027917665" description="Uteroglobin" evidence="9">
    <location>
        <begin position="22"/>
        <end position="114"/>
    </location>
</feature>
<evidence type="ECO:0000256" key="2">
    <source>
        <dbReference type="ARBA" id="ARBA00008650"/>
    </source>
</evidence>
<dbReference type="GeneID" id="101577835"/>
<dbReference type="Gene3D" id="1.10.210.10">
    <property type="entry name" value="Secretoglobin"/>
    <property type="match status" value="1"/>
</dbReference>
<evidence type="ECO:0000256" key="7">
    <source>
        <dbReference type="ARBA" id="ARBA00031712"/>
    </source>
</evidence>
<keyword evidence="4" id="KW-0964">Secreted</keyword>